<reference evidence="1" key="1">
    <citation type="submission" date="2024-02" db="EMBL/GenBank/DDBJ databases">
        <title>Metagenome Assembled Genome of Zalaria obscura JY119.</title>
        <authorList>
            <person name="Vighnesh L."/>
            <person name="Jagadeeshwari U."/>
            <person name="Venkata Ramana C."/>
            <person name="Sasikala C."/>
        </authorList>
    </citation>
    <scope>NUCLEOTIDE SEQUENCE</scope>
    <source>
        <strain evidence="1">JY119</strain>
    </source>
</reference>
<dbReference type="EMBL" id="JAMKPW020000041">
    <property type="protein sequence ID" value="KAK8196761.1"/>
    <property type="molecule type" value="Genomic_DNA"/>
</dbReference>
<protein>
    <submittedName>
        <fullName evidence="1">Uncharacterized protein</fullName>
    </submittedName>
</protein>
<feature type="non-terminal residue" evidence="1">
    <location>
        <position position="1"/>
    </location>
</feature>
<sequence length="602" mass="66372">LAIAIVSIAITTCLAANFLLAHSATVARNKLAEIVQTRRKLWAAIAQKENAEAAALARSEFIASASHEIRTPLHQLQGYSDLLSRTNLSDESRLLLYAIQDATRTLSLITSNVLDWSRLEKGEAVCRPTALDMRRVCESIIHSLPTMDEDSDVELMIAVAPEVSDSLFLDETYVHRIIMNLLSNSLKFTQQGCVLLHITVEDSNLIATVRDTGCGIPDVFLPQLFEPFKQAQTRGAHRGTGLGLSIVKQLLQKMHGTIGVESKHKATKGVHPDETGTVFTVAIPAQSAKTGESATSKHIDKLAVFNDHKYRTMEGIRLAWETFGTEVIEVEDISELSTSYKHVWIDAPYLMDNPELLRKLSAQDQWVVIIPYENEKALHELRKIAKSGQFLPIRKPIMFHKLLDSISTFKEQPAKIEASNRKVSFAPEATILDGDVSRTGSPKPDGVQTKTGPLKKSKGTVLLVEDNKINQRLGAKMLQALSYSVILASDGQEAIELIAEHDAVVDVILMDQSMPRKDGVTATREIREMEEKGLLKWNSPNGGGVIRRPIIAVTAVVGEHAEQLCRAAGTDAFLTKPLGLDKLREALEIWAPERESKVLVGE</sequence>
<keyword evidence="2" id="KW-1185">Reference proteome</keyword>
<dbReference type="Proteomes" id="UP001320706">
    <property type="component" value="Unassembled WGS sequence"/>
</dbReference>
<accession>A0ACC3S5R7</accession>
<evidence type="ECO:0000313" key="2">
    <source>
        <dbReference type="Proteomes" id="UP001320706"/>
    </source>
</evidence>
<evidence type="ECO:0000313" key="1">
    <source>
        <dbReference type="EMBL" id="KAK8196761.1"/>
    </source>
</evidence>
<gene>
    <name evidence="1" type="ORF">M8818_006928</name>
</gene>
<comment type="caution">
    <text evidence="1">The sequence shown here is derived from an EMBL/GenBank/DDBJ whole genome shotgun (WGS) entry which is preliminary data.</text>
</comment>
<organism evidence="1 2">
    <name type="scientific">Zalaria obscura</name>
    <dbReference type="NCBI Taxonomy" id="2024903"/>
    <lineage>
        <taxon>Eukaryota</taxon>
        <taxon>Fungi</taxon>
        <taxon>Dikarya</taxon>
        <taxon>Ascomycota</taxon>
        <taxon>Pezizomycotina</taxon>
        <taxon>Dothideomycetes</taxon>
        <taxon>Dothideomycetidae</taxon>
        <taxon>Dothideales</taxon>
        <taxon>Zalariaceae</taxon>
        <taxon>Zalaria</taxon>
    </lineage>
</organism>
<name>A0ACC3S5R7_9PEZI</name>
<proteinExistence type="predicted"/>